<dbReference type="AlphaFoldDB" id="A0A068S5M7"/>
<dbReference type="EMBL" id="CBTN010000043">
    <property type="protein sequence ID" value="CDH57127.1"/>
    <property type="molecule type" value="Genomic_DNA"/>
</dbReference>
<accession>A0A068S5M7</accession>
<proteinExistence type="predicted"/>
<keyword evidence="2" id="KW-1185">Reference proteome</keyword>
<evidence type="ECO:0000313" key="1">
    <source>
        <dbReference type="EMBL" id="CDH57127.1"/>
    </source>
</evidence>
<name>A0A068S5M7_9FUNG</name>
<reference evidence="1" key="1">
    <citation type="submission" date="2013-08" db="EMBL/GenBank/DDBJ databases">
        <title>Gene expansion shapes genome architecture in the human pathogen Lichtheimia corymbifera: an evolutionary genomics analysis in the ancient terrestrial Mucorales (Mucoromycotina).</title>
        <authorList>
            <person name="Schwartze V.U."/>
            <person name="Winter S."/>
            <person name="Shelest E."/>
            <person name="Marcet-Houben M."/>
            <person name="Horn F."/>
            <person name="Wehner S."/>
            <person name="Hoffmann K."/>
            <person name="Riege K."/>
            <person name="Sammeth M."/>
            <person name="Nowrousian M."/>
            <person name="Valiante V."/>
            <person name="Linde J."/>
            <person name="Jacobsen I.D."/>
            <person name="Marz M."/>
            <person name="Brakhage A.A."/>
            <person name="Gabaldon T."/>
            <person name="Bocker S."/>
            <person name="Voigt K."/>
        </authorList>
    </citation>
    <scope>NUCLEOTIDE SEQUENCE [LARGE SCALE GENOMIC DNA]</scope>
    <source>
        <strain evidence="1">FSU 9682</strain>
    </source>
</reference>
<comment type="caution">
    <text evidence="1">The sequence shown here is derived from an EMBL/GenBank/DDBJ whole genome shotgun (WGS) entry which is preliminary data.</text>
</comment>
<dbReference type="VEuPathDB" id="FungiDB:LCOR_08107.1"/>
<gene>
    <name evidence="1" type="ORF">LCOR_08107.1</name>
</gene>
<evidence type="ECO:0000313" key="2">
    <source>
        <dbReference type="Proteomes" id="UP000027586"/>
    </source>
</evidence>
<protein>
    <submittedName>
        <fullName evidence="1">Uncharacterized protein</fullName>
    </submittedName>
</protein>
<dbReference type="Proteomes" id="UP000027586">
    <property type="component" value="Unassembled WGS sequence"/>
</dbReference>
<sequence>MGEIKCSDEKSWNAALVIWRVVSRNNGRCRLDTTEDDDGSDGIDKSAYIFDKRRCSAMDDIAVLDSMHAAAILQQGSRMIMTAATMNVQ</sequence>
<organism evidence="1 2">
    <name type="scientific">Lichtheimia corymbifera JMRC:FSU:9682</name>
    <dbReference type="NCBI Taxonomy" id="1263082"/>
    <lineage>
        <taxon>Eukaryota</taxon>
        <taxon>Fungi</taxon>
        <taxon>Fungi incertae sedis</taxon>
        <taxon>Mucoromycota</taxon>
        <taxon>Mucoromycotina</taxon>
        <taxon>Mucoromycetes</taxon>
        <taxon>Mucorales</taxon>
        <taxon>Lichtheimiaceae</taxon>
        <taxon>Lichtheimia</taxon>
    </lineage>
</organism>